<dbReference type="EMBL" id="PFAM01000018">
    <property type="protein sequence ID" value="PIT95926.1"/>
    <property type="molecule type" value="Genomic_DNA"/>
</dbReference>
<accession>A0A2M6WT77</accession>
<organism evidence="2 3">
    <name type="scientific">Candidatus Falkowbacteria bacterium CG10_big_fil_rev_8_21_14_0_10_37_14</name>
    <dbReference type="NCBI Taxonomy" id="1974561"/>
    <lineage>
        <taxon>Bacteria</taxon>
        <taxon>Candidatus Falkowiibacteriota</taxon>
    </lineage>
</organism>
<proteinExistence type="predicted"/>
<dbReference type="Pfam" id="PF26593">
    <property type="entry name" value="TraC-like"/>
    <property type="match status" value="1"/>
</dbReference>
<evidence type="ECO:0000313" key="2">
    <source>
        <dbReference type="EMBL" id="PIT95926.1"/>
    </source>
</evidence>
<feature type="domain" description="TraC-like" evidence="1">
    <location>
        <begin position="15"/>
        <end position="122"/>
    </location>
</feature>
<evidence type="ECO:0000259" key="1">
    <source>
        <dbReference type="Pfam" id="PF26593"/>
    </source>
</evidence>
<dbReference type="AlphaFoldDB" id="A0A2M6WT77"/>
<dbReference type="InterPro" id="IPR058596">
    <property type="entry name" value="TraC-like_dom"/>
</dbReference>
<gene>
    <name evidence="2" type="ORF">COT94_03210</name>
</gene>
<name>A0A2M6WT77_9BACT</name>
<comment type="caution">
    <text evidence="2">The sequence shown here is derived from an EMBL/GenBank/DDBJ whole genome shotgun (WGS) entry which is preliminary data.</text>
</comment>
<protein>
    <recommendedName>
        <fullName evidence="1">TraC-like domain-containing protein</fullName>
    </recommendedName>
</protein>
<reference evidence="3" key="1">
    <citation type="submission" date="2017-09" db="EMBL/GenBank/DDBJ databases">
        <title>Depth-based differentiation of microbial function through sediment-hosted aquifers and enrichment of novel symbionts in the deep terrestrial subsurface.</title>
        <authorList>
            <person name="Probst A.J."/>
            <person name="Ladd B."/>
            <person name="Jarett J.K."/>
            <person name="Geller-Mcgrath D.E."/>
            <person name="Sieber C.M.K."/>
            <person name="Emerson J.B."/>
            <person name="Anantharaman K."/>
            <person name="Thomas B.C."/>
            <person name="Malmstrom R."/>
            <person name="Stieglmeier M."/>
            <person name="Klingl A."/>
            <person name="Woyke T."/>
            <person name="Ryan C.M."/>
            <person name="Banfield J.F."/>
        </authorList>
    </citation>
    <scope>NUCLEOTIDE SEQUENCE [LARGE SCALE GENOMIC DNA]</scope>
</reference>
<sequence length="214" mass="24576">MPSVQKYLPIGEIRDNTVIMKDGTLTAALLVSSVNFALKNEDEQNAIIGSYVNFLNNINFPLQIVIQSRELNVEGYLNDLRDRERAQTNELLKAQTTEYIDFVGQLVSMGKIMNKRFYVVVPYNALSDNKKGFFSRFLELFNPVSFLEIKDDRFNQMRKELSRRVDSIISGLESMGLNVAELDTQSLIELFYNTYNPEISDNQALEAIKEIRVK</sequence>
<evidence type="ECO:0000313" key="3">
    <source>
        <dbReference type="Proteomes" id="UP000228533"/>
    </source>
</evidence>
<dbReference type="Proteomes" id="UP000228533">
    <property type="component" value="Unassembled WGS sequence"/>
</dbReference>